<dbReference type="EMBL" id="JAHRIN010068490">
    <property type="protein sequence ID" value="MEQ2215564.1"/>
    <property type="molecule type" value="Genomic_DNA"/>
</dbReference>
<comment type="caution">
    <text evidence="5">The sequence shown here is derived from an EMBL/GenBank/DDBJ whole genome shotgun (WGS) entry which is preliminary data.</text>
</comment>
<evidence type="ECO:0000313" key="6">
    <source>
        <dbReference type="Proteomes" id="UP001434883"/>
    </source>
</evidence>
<name>A0ABV0S5K9_9TELE</name>
<evidence type="ECO:0000313" key="5">
    <source>
        <dbReference type="EMBL" id="MEQ2215564.1"/>
    </source>
</evidence>
<organism evidence="5 6">
    <name type="scientific">Xenoophorus captivus</name>
    <dbReference type="NCBI Taxonomy" id="1517983"/>
    <lineage>
        <taxon>Eukaryota</taxon>
        <taxon>Metazoa</taxon>
        <taxon>Chordata</taxon>
        <taxon>Craniata</taxon>
        <taxon>Vertebrata</taxon>
        <taxon>Euteleostomi</taxon>
        <taxon>Actinopterygii</taxon>
        <taxon>Neopterygii</taxon>
        <taxon>Teleostei</taxon>
        <taxon>Neoteleostei</taxon>
        <taxon>Acanthomorphata</taxon>
        <taxon>Ovalentaria</taxon>
        <taxon>Atherinomorphae</taxon>
        <taxon>Cyprinodontiformes</taxon>
        <taxon>Goodeidae</taxon>
        <taxon>Xenoophorus</taxon>
    </lineage>
</organism>
<dbReference type="Proteomes" id="UP001434883">
    <property type="component" value="Unassembled WGS sequence"/>
</dbReference>
<reference evidence="5 6" key="1">
    <citation type="submission" date="2021-06" db="EMBL/GenBank/DDBJ databases">
        <authorList>
            <person name="Palmer J.M."/>
        </authorList>
    </citation>
    <scope>NUCLEOTIDE SEQUENCE [LARGE SCALE GENOMIC DNA]</scope>
    <source>
        <strain evidence="5 6">XC_2019</strain>
        <tissue evidence="5">Muscle</tissue>
    </source>
</reference>
<feature type="domain" description="Glutamate [NMDA] receptor epsilon subunit C-terminal" evidence="4">
    <location>
        <begin position="82"/>
        <end position="692"/>
    </location>
</feature>
<evidence type="ECO:0000259" key="4">
    <source>
        <dbReference type="Pfam" id="PF10565"/>
    </source>
</evidence>
<evidence type="ECO:0000256" key="2">
    <source>
        <dbReference type="SAM" id="MobiDB-lite"/>
    </source>
</evidence>
<feature type="region of interest" description="Disordered" evidence="2">
    <location>
        <begin position="224"/>
        <end position="263"/>
    </location>
</feature>
<evidence type="ECO:0000256" key="3">
    <source>
        <dbReference type="SAM" id="Phobius"/>
    </source>
</evidence>
<gene>
    <name evidence="5" type="ORF">XENOCAPTIV_002674</name>
</gene>
<keyword evidence="3" id="KW-0472">Membrane</keyword>
<dbReference type="InterPro" id="IPR018884">
    <property type="entry name" value="NMDAR2_C"/>
</dbReference>
<sequence>MEELEAQWLTGICHNEKNEVMSSQLDVDNMAGVFYMLATAMGLSLITFVSEHLFYWRLRYCFTGVCSGTPGLLFSISRVRILGSRMNSPKREFMHSAGPMIMDMMAEKGNFIYADNRSYAPKDMIYGDTGDLQSYLANRHKDHLNNYIFQGGQHPLTLNDANPNTVEVAVSADTVQTNAKPQRTLWKKSTDTLRSVPPGPSPIPDMLMPDPRISMKTQRYLPEDTAHSDISDCSSRGATYKEPENNKHLKPKDNLKKRSVTSKYPRDCSEVELSYLKTKQVSGGTNQSGRGGGGEKIYTIDSDREMSLHSDPIHYRESHGLAADDLDYPEIYCDHGDNYRKCEQPIIHLNSSPMHHTDSDLLPDSAYSKHYSLKEKNLSFSPHESIDRYKQTHCRSCLSKVPASYQQGGPYVSAGSATASGTRSPYNRCDACLHTANLYDISEDQLLGEPLVSPTMHHQEQQQPDEMFGLYWPQTDGPHVQKRNRLRLSRQHSFDNIMLEKPKDVDLGRPARSVSLKEKDRFLDSASDSHYANLFGMRPYSGRLFGTGSKSMLFNNNLEESKRSKSLYPTHGSENPFLSHSLRDDTSSRLVHGRSSSDIYKQLAVGSPALALGAAPIKTRNDANNLRSSVKSTSSYCSRDGRIANDMYNKEHVMPYSANKTSAYPSSRGVLNSAQFSNRRVYKKIPSLESDV</sequence>
<feature type="transmembrane region" description="Helical" evidence="3">
    <location>
        <begin position="30"/>
        <end position="49"/>
    </location>
</feature>
<feature type="compositionally biased region" description="Basic and acidic residues" evidence="2">
    <location>
        <begin position="239"/>
        <end position="256"/>
    </location>
</feature>
<accession>A0ABV0S5K9</accession>
<keyword evidence="1" id="KW-0732">Signal</keyword>
<keyword evidence="3" id="KW-0812">Transmembrane</keyword>
<feature type="domain" description="Glutamate [NMDA] receptor epsilon subunit C-terminal" evidence="4">
    <location>
        <begin position="52"/>
        <end position="78"/>
    </location>
</feature>
<proteinExistence type="predicted"/>
<evidence type="ECO:0000256" key="1">
    <source>
        <dbReference type="ARBA" id="ARBA00022729"/>
    </source>
</evidence>
<dbReference type="Pfam" id="PF10565">
    <property type="entry name" value="NMDAR2_C"/>
    <property type="match status" value="2"/>
</dbReference>
<keyword evidence="3" id="KW-1133">Transmembrane helix</keyword>
<keyword evidence="6" id="KW-1185">Reference proteome</keyword>
<protein>
    <recommendedName>
        <fullName evidence="4">Glutamate [NMDA] receptor epsilon subunit C-terminal domain-containing protein</fullName>
    </recommendedName>
</protein>